<reference evidence="1 2" key="1">
    <citation type="submission" date="2015-01" db="EMBL/GenBank/DDBJ databases">
        <title>Evolution of Trichinella species and genotypes.</title>
        <authorList>
            <person name="Korhonen P.K."/>
            <person name="Edoardo P."/>
            <person name="Giuseppe L.R."/>
            <person name="Gasser R.B."/>
        </authorList>
    </citation>
    <scope>NUCLEOTIDE SEQUENCE [LARGE SCALE GENOMIC DNA]</scope>
    <source>
        <strain evidence="1">ISS176</strain>
    </source>
</reference>
<proteinExistence type="predicted"/>
<name>A0A0V1JKR6_TRIPS</name>
<gene>
    <name evidence="1" type="ORF">T4C_1364</name>
</gene>
<dbReference type="EMBL" id="JYDV01000087">
    <property type="protein sequence ID" value="KRZ35587.1"/>
    <property type="molecule type" value="Genomic_DNA"/>
</dbReference>
<sequence length="271" mass="31208">MGQIIVEALIHEGRVYRLKTHKRRKGMQEFNPYYSRNDCLPDSDALYEKEKKNTLEGQEAEEMNVQKIGENFSSVASNPPGAYIPPHWRVTKSKILLFNLITLWSVVATLKSFRNGISSCSLFMFLLLAEIFVRKDLPTYHEIFKETALWPQTIICDFETALIPAVQGSFPCVYIQGCYFYLCQAVVRKVTILGMRTRNILEVARRKTVKMPLAAMKNRKCLLSFYELLQLLVDEWDSVETLNQQMTSGRVTADDLQINNKYERITASTAE</sequence>
<protein>
    <recommendedName>
        <fullName evidence="3">MULE transposase domain-containing protein</fullName>
    </recommendedName>
</protein>
<comment type="caution">
    <text evidence="1">The sequence shown here is derived from an EMBL/GenBank/DDBJ whole genome shotgun (WGS) entry which is preliminary data.</text>
</comment>
<dbReference type="AlphaFoldDB" id="A0A0V1JKR6"/>
<accession>A0A0V1JKR6</accession>
<evidence type="ECO:0000313" key="2">
    <source>
        <dbReference type="Proteomes" id="UP000054826"/>
    </source>
</evidence>
<evidence type="ECO:0008006" key="3">
    <source>
        <dbReference type="Google" id="ProtNLM"/>
    </source>
</evidence>
<organism evidence="1 2">
    <name type="scientific">Trichinella pseudospiralis</name>
    <name type="common">Parasitic roundworm</name>
    <dbReference type="NCBI Taxonomy" id="6337"/>
    <lineage>
        <taxon>Eukaryota</taxon>
        <taxon>Metazoa</taxon>
        <taxon>Ecdysozoa</taxon>
        <taxon>Nematoda</taxon>
        <taxon>Enoplea</taxon>
        <taxon>Dorylaimia</taxon>
        <taxon>Trichinellida</taxon>
        <taxon>Trichinellidae</taxon>
        <taxon>Trichinella</taxon>
    </lineage>
</organism>
<evidence type="ECO:0000313" key="1">
    <source>
        <dbReference type="EMBL" id="KRZ35587.1"/>
    </source>
</evidence>
<dbReference type="Proteomes" id="UP000054826">
    <property type="component" value="Unassembled WGS sequence"/>
</dbReference>